<comment type="caution">
    <text evidence="3">The sequence shown here is derived from an EMBL/GenBank/DDBJ whole genome shotgun (WGS) entry which is preliminary data.</text>
</comment>
<evidence type="ECO:0008006" key="5">
    <source>
        <dbReference type="Google" id="ProtNLM"/>
    </source>
</evidence>
<evidence type="ECO:0000313" key="4">
    <source>
        <dbReference type="Proteomes" id="UP000033867"/>
    </source>
</evidence>
<dbReference type="Gene3D" id="3.50.50.60">
    <property type="entry name" value="FAD/NAD(P)-binding domain"/>
    <property type="match status" value="1"/>
</dbReference>
<evidence type="ECO:0000313" key="3">
    <source>
        <dbReference type="EMBL" id="KKS71539.1"/>
    </source>
</evidence>
<accession>A0A0G1BEB4</accession>
<name>A0A0G1BEB4_9BACT</name>
<proteinExistence type="predicted"/>
<dbReference type="PANTHER" id="PTHR42685:SF22">
    <property type="entry name" value="CONDITIONED MEDIUM FACTOR RECEPTOR 1"/>
    <property type="match status" value="1"/>
</dbReference>
<dbReference type="InterPro" id="IPR050407">
    <property type="entry name" value="Geranylgeranyl_reductase"/>
</dbReference>
<feature type="domain" description="FAD dependent oxidoreductase" evidence="1">
    <location>
        <begin position="6"/>
        <end position="53"/>
    </location>
</feature>
<dbReference type="AlphaFoldDB" id="A0A0G1BEB4"/>
<evidence type="ECO:0000259" key="2">
    <source>
        <dbReference type="Pfam" id="PF01494"/>
    </source>
</evidence>
<dbReference type="Pfam" id="PF01266">
    <property type="entry name" value="DAO"/>
    <property type="match status" value="1"/>
</dbReference>
<dbReference type="PRINTS" id="PR00420">
    <property type="entry name" value="RNGMNOXGNASE"/>
</dbReference>
<dbReference type="Proteomes" id="UP000033867">
    <property type="component" value="Unassembled WGS sequence"/>
</dbReference>
<dbReference type="GO" id="GO:0071949">
    <property type="term" value="F:FAD binding"/>
    <property type="evidence" value="ECO:0007669"/>
    <property type="project" value="InterPro"/>
</dbReference>
<dbReference type="PANTHER" id="PTHR42685">
    <property type="entry name" value="GERANYLGERANYL DIPHOSPHATE REDUCTASE"/>
    <property type="match status" value="1"/>
</dbReference>
<dbReference type="EMBL" id="LCEK01000025">
    <property type="protein sequence ID" value="KKS71539.1"/>
    <property type="molecule type" value="Genomic_DNA"/>
</dbReference>
<dbReference type="InterPro" id="IPR002938">
    <property type="entry name" value="FAD-bd"/>
</dbReference>
<dbReference type="Pfam" id="PF01494">
    <property type="entry name" value="FAD_binding_3"/>
    <property type="match status" value="1"/>
</dbReference>
<dbReference type="InterPro" id="IPR036188">
    <property type="entry name" value="FAD/NAD-bd_sf"/>
</dbReference>
<reference evidence="3 4" key="1">
    <citation type="journal article" date="2015" name="Nature">
        <title>rRNA introns, odd ribosomes, and small enigmatic genomes across a large radiation of phyla.</title>
        <authorList>
            <person name="Brown C.T."/>
            <person name="Hug L.A."/>
            <person name="Thomas B.C."/>
            <person name="Sharon I."/>
            <person name="Castelle C.J."/>
            <person name="Singh A."/>
            <person name="Wilkins M.J."/>
            <person name="Williams K.H."/>
            <person name="Banfield J.F."/>
        </authorList>
    </citation>
    <scope>NUCLEOTIDE SEQUENCE [LARGE SCALE GENOMIC DNA]</scope>
</reference>
<sequence length="418" mass="46855">MKDTFDVVIIGASFSGLALAHHLPKTYKVLVVDAKPAAGASVESTGLITSHTREEFASFFDIDTYITNAISAICVVSPNYDDFFISKTDAPWIYQTDTKGLVQALAKTLPDNVTVWTGMAYYSVKTQDGVSTITLKGGGEVKTVSTKFLVGADGGHSSVAASIPKLNTTDAFLFGYEEVWVGDVLLGPMPAETIYHFWFGEFSLGYGGWLSPTVIEGKPGFRIGLAKLKKDRGDAKKLLAQFMQTLIEKKIVSLPAGVEKPEYRFGSFIPIGGVLKKTSFENTLLIGDAAGYCGAFAADGIKGSVISGKEAAKLIERYLDGERCDLGKTLRQKINEHRWLIDYYTRQQRYRWIWDRMKRDRTFRAMYNIINEERAHFLDQFCDNKDKRKSLSRSVLKIKYIPKLVIYSWYIFLDFFVR</sequence>
<protein>
    <recommendedName>
        <fullName evidence="5">Geranylgeranyl reductase</fullName>
    </recommendedName>
</protein>
<feature type="domain" description="FAD-binding" evidence="2">
    <location>
        <begin position="94"/>
        <end position="169"/>
    </location>
</feature>
<dbReference type="SUPFAM" id="SSF51905">
    <property type="entry name" value="FAD/NAD(P)-binding domain"/>
    <property type="match status" value="1"/>
</dbReference>
<dbReference type="InterPro" id="IPR006076">
    <property type="entry name" value="FAD-dep_OxRdtase"/>
</dbReference>
<evidence type="ECO:0000259" key="1">
    <source>
        <dbReference type="Pfam" id="PF01266"/>
    </source>
</evidence>
<organism evidence="3 4">
    <name type="scientific">Candidatus Magasanikbacteria bacterium GW2011_GWE2_42_7</name>
    <dbReference type="NCBI Taxonomy" id="1619052"/>
    <lineage>
        <taxon>Bacteria</taxon>
        <taxon>Candidatus Magasanikiibacteriota</taxon>
    </lineage>
</organism>
<gene>
    <name evidence="3" type="ORF">UV42_C0025G0018</name>
</gene>